<feature type="compositionally biased region" description="Acidic residues" evidence="1">
    <location>
        <begin position="54"/>
        <end position="66"/>
    </location>
</feature>
<gene>
    <name evidence="2" type="ORF">BGZ99_007346</name>
</gene>
<dbReference type="Proteomes" id="UP000738325">
    <property type="component" value="Unassembled WGS sequence"/>
</dbReference>
<feature type="region of interest" description="Disordered" evidence="1">
    <location>
        <begin position="214"/>
        <end position="236"/>
    </location>
</feature>
<feature type="compositionally biased region" description="Low complexity" evidence="1">
    <location>
        <begin position="281"/>
        <end position="290"/>
    </location>
</feature>
<reference evidence="2" key="1">
    <citation type="journal article" date="2020" name="Fungal Divers.">
        <title>Resolving the Mortierellaceae phylogeny through synthesis of multi-gene phylogenetics and phylogenomics.</title>
        <authorList>
            <person name="Vandepol N."/>
            <person name="Liber J."/>
            <person name="Desiro A."/>
            <person name="Na H."/>
            <person name="Kennedy M."/>
            <person name="Barry K."/>
            <person name="Grigoriev I.V."/>
            <person name="Miller A.N."/>
            <person name="O'Donnell K."/>
            <person name="Stajich J.E."/>
            <person name="Bonito G."/>
        </authorList>
    </citation>
    <scope>NUCLEOTIDE SEQUENCE</scope>
    <source>
        <strain evidence="2">REB-010B</strain>
    </source>
</reference>
<organism evidence="2 3">
    <name type="scientific">Dissophora globulifera</name>
    <dbReference type="NCBI Taxonomy" id="979702"/>
    <lineage>
        <taxon>Eukaryota</taxon>
        <taxon>Fungi</taxon>
        <taxon>Fungi incertae sedis</taxon>
        <taxon>Mucoromycota</taxon>
        <taxon>Mortierellomycotina</taxon>
        <taxon>Mortierellomycetes</taxon>
        <taxon>Mortierellales</taxon>
        <taxon>Mortierellaceae</taxon>
        <taxon>Dissophora</taxon>
    </lineage>
</organism>
<dbReference type="EMBL" id="JAAAIP010000526">
    <property type="protein sequence ID" value="KAG0315618.1"/>
    <property type="molecule type" value="Genomic_DNA"/>
</dbReference>
<keyword evidence="3" id="KW-1185">Reference proteome</keyword>
<comment type="caution">
    <text evidence="2">The sequence shown here is derived from an EMBL/GenBank/DDBJ whole genome shotgun (WGS) entry which is preliminary data.</text>
</comment>
<name>A0A9P6RCC0_9FUNG</name>
<sequence>MDIDCSDSLSHDYCLSDDSSDDTLSDQDLRHHFRHSQVLRAGMADTEESNNNSGDDDDDDDNDDDADKNGVTLLGSFFSMGSSSLVPNLGPFSLDKAAETLVWSDLPPLSELYCLQRIELYDIHHKFDSVAIVDFLKLHDSAYHTIREIKIGGPDDLGRSTHSGVIQVLQALRTVKVLDMIEWREAIQFLDQIPTIHLEILLLGNVRMTAEEVTAQSNVTQDDDEAEEKEQQHPQIQTLMRSRRLRELRMPVLIDGLFRWAVQERRQRLRHTMPHSSPCISLTPSTSAKPSSPPPRWDYGPNPMPLEKVYLSGTSTGPLISTLIDVADAFRDSIRVLQSTSWMDSTETLSCCLSLSWTWHLPQLQVLDLQGEIAYRFRIQALQHCPLLRVLSLSLPHSVLTQSSQIYLIPEVMETTTNVVHR</sequence>
<dbReference type="OrthoDB" id="2354158at2759"/>
<dbReference type="SUPFAM" id="SSF52047">
    <property type="entry name" value="RNI-like"/>
    <property type="match status" value="1"/>
</dbReference>
<evidence type="ECO:0000313" key="2">
    <source>
        <dbReference type="EMBL" id="KAG0315618.1"/>
    </source>
</evidence>
<accession>A0A9P6RCC0</accession>
<feature type="region of interest" description="Disordered" evidence="1">
    <location>
        <begin position="40"/>
        <end position="66"/>
    </location>
</feature>
<dbReference type="AlphaFoldDB" id="A0A9P6RCC0"/>
<proteinExistence type="predicted"/>
<protein>
    <submittedName>
        <fullName evidence="2">Uncharacterized protein</fullName>
    </submittedName>
</protein>
<evidence type="ECO:0000313" key="3">
    <source>
        <dbReference type="Proteomes" id="UP000738325"/>
    </source>
</evidence>
<evidence type="ECO:0000256" key="1">
    <source>
        <dbReference type="SAM" id="MobiDB-lite"/>
    </source>
</evidence>
<feature type="region of interest" description="Disordered" evidence="1">
    <location>
        <begin position="271"/>
        <end position="297"/>
    </location>
</feature>